<dbReference type="SUPFAM" id="SSF52980">
    <property type="entry name" value="Restriction endonuclease-like"/>
    <property type="match status" value="1"/>
</dbReference>
<evidence type="ECO:0000256" key="3">
    <source>
        <dbReference type="ARBA" id="ARBA00022763"/>
    </source>
</evidence>
<dbReference type="CDD" id="cd00221">
    <property type="entry name" value="Vsr"/>
    <property type="match status" value="1"/>
</dbReference>
<organism evidence="6">
    <name type="scientific">bioreactor metagenome</name>
    <dbReference type="NCBI Taxonomy" id="1076179"/>
    <lineage>
        <taxon>unclassified sequences</taxon>
        <taxon>metagenomes</taxon>
        <taxon>ecological metagenomes</taxon>
    </lineage>
</organism>
<dbReference type="EMBL" id="VSSQ01082681">
    <property type="protein sequence ID" value="MPN31226.1"/>
    <property type="molecule type" value="Genomic_DNA"/>
</dbReference>
<accession>A0A645GY94</accession>
<gene>
    <name evidence="6" type="primary">vsr_12</name>
    <name evidence="6" type="ORF">SDC9_178700</name>
</gene>
<dbReference type="PIRSF" id="PIRSF018267">
    <property type="entry name" value="VSR_endonuc"/>
    <property type="match status" value="1"/>
</dbReference>
<proteinExistence type="predicted"/>
<sequence>MADIVDPVTRSRIMASIRGKNTKPELKVRRGLHRLGVRFRLHRRDLPGCPDIVFPKYRTVLFVHGCFWHRHEACRFAYTPSTNRQEWIKKFDANVERDRRQVALLRQAGWRVFVIWECALKGSDLSDLLVTVAEELKLGKCLYQEWPKFQDEISAPA</sequence>
<evidence type="ECO:0000256" key="1">
    <source>
        <dbReference type="ARBA" id="ARBA00022722"/>
    </source>
</evidence>
<dbReference type="AlphaFoldDB" id="A0A645GY94"/>
<keyword evidence="5" id="KW-0234">DNA repair</keyword>
<keyword evidence="4 6" id="KW-0378">Hydrolase</keyword>
<keyword evidence="1" id="KW-0540">Nuclease</keyword>
<dbReference type="EC" id="3.1.-.-" evidence="6"/>
<dbReference type="GO" id="GO:0006298">
    <property type="term" value="P:mismatch repair"/>
    <property type="evidence" value="ECO:0007669"/>
    <property type="project" value="InterPro"/>
</dbReference>
<comment type="caution">
    <text evidence="6">The sequence shown here is derived from an EMBL/GenBank/DDBJ whole genome shotgun (WGS) entry which is preliminary data.</text>
</comment>
<evidence type="ECO:0000256" key="2">
    <source>
        <dbReference type="ARBA" id="ARBA00022759"/>
    </source>
</evidence>
<reference evidence="6" key="1">
    <citation type="submission" date="2019-08" db="EMBL/GenBank/DDBJ databases">
        <authorList>
            <person name="Kucharzyk K."/>
            <person name="Murdoch R.W."/>
            <person name="Higgins S."/>
            <person name="Loffler F."/>
        </authorList>
    </citation>
    <scope>NUCLEOTIDE SEQUENCE</scope>
</reference>
<dbReference type="NCBIfam" id="TIGR00632">
    <property type="entry name" value="vsr"/>
    <property type="match status" value="1"/>
</dbReference>
<dbReference type="GO" id="GO:0016787">
    <property type="term" value="F:hydrolase activity"/>
    <property type="evidence" value="ECO:0007669"/>
    <property type="project" value="UniProtKB-KW"/>
</dbReference>
<name>A0A645GY94_9ZZZZ</name>
<dbReference type="Gene3D" id="3.40.960.10">
    <property type="entry name" value="VSR Endonuclease"/>
    <property type="match status" value="1"/>
</dbReference>
<protein>
    <submittedName>
        <fullName evidence="6">Very short patch repair protein</fullName>
        <ecNumber evidence="6">3.1.-.-</ecNumber>
    </submittedName>
</protein>
<keyword evidence="3" id="KW-0227">DNA damage</keyword>
<evidence type="ECO:0000256" key="4">
    <source>
        <dbReference type="ARBA" id="ARBA00022801"/>
    </source>
</evidence>
<dbReference type="Pfam" id="PF03852">
    <property type="entry name" value="Vsr"/>
    <property type="match status" value="1"/>
</dbReference>
<dbReference type="InterPro" id="IPR011335">
    <property type="entry name" value="Restrct_endonuc-II-like"/>
</dbReference>
<dbReference type="InterPro" id="IPR004603">
    <property type="entry name" value="DNA_mismatch_endonuc_vsr"/>
</dbReference>
<dbReference type="GO" id="GO:0004519">
    <property type="term" value="F:endonuclease activity"/>
    <property type="evidence" value="ECO:0007669"/>
    <property type="project" value="UniProtKB-KW"/>
</dbReference>
<keyword evidence="2" id="KW-0255">Endonuclease</keyword>
<evidence type="ECO:0000256" key="5">
    <source>
        <dbReference type="ARBA" id="ARBA00023204"/>
    </source>
</evidence>
<evidence type="ECO:0000313" key="6">
    <source>
        <dbReference type="EMBL" id="MPN31226.1"/>
    </source>
</evidence>